<feature type="compositionally biased region" description="Polar residues" evidence="1">
    <location>
        <begin position="24"/>
        <end position="43"/>
    </location>
</feature>
<dbReference type="Proteomes" id="UP000053766">
    <property type="component" value="Unassembled WGS sequence"/>
</dbReference>
<gene>
    <name evidence="2" type="ORF">DICVIV_08667</name>
</gene>
<feature type="region of interest" description="Disordered" evidence="1">
    <location>
        <begin position="1"/>
        <end position="96"/>
    </location>
</feature>
<evidence type="ECO:0000313" key="3">
    <source>
        <dbReference type="Proteomes" id="UP000053766"/>
    </source>
</evidence>
<dbReference type="EMBL" id="KN716416">
    <property type="protein sequence ID" value="KJH45291.1"/>
    <property type="molecule type" value="Genomic_DNA"/>
</dbReference>
<feature type="compositionally biased region" description="Pro residues" evidence="1">
    <location>
        <begin position="1"/>
        <end position="18"/>
    </location>
</feature>
<reference evidence="2 3" key="1">
    <citation type="submission" date="2013-11" db="EMBL/GenBank/DDBJ databases">
        <title>Draft genome of the bovine lungworm Dictyocaulus viviparus.</title>
        <authorList>
            <person name="Mitreva M."/>
        </authorList>
    </citation>
    <scope>NUCLEOTIDE SEQUENCE [LARGE SCALE GENOMIC DNA]</scope>
    <source>
        <strain evidence="2 3">HannoverDv2000</strain>
    </source>
</reference>
<feature type="compositionally biased region" description="Basic and acidic residues" evidence="1">
    <location>
        <begin position="60"/>
        <end position="71"/>
    </location>
</feature>
<organism evidence="2 3">
    <name type="scientific">Dictyocaulus viviparus</name>
    <name type="common">Bovine lungworm</name>
    <dbReference type="NCBI Taxonomy" id="29172"/>
    <lineage>
        <taxon>Eukaryota</taxon>
        <taxon>Metazoa</taxon>
        <taxon>Ecdysozoa</taxon>
        <taxon>Nematoda</taxon>
        <taxon>Chromadorea</taxon>
        <taxon>Rhabditida</taxon>
        <taxon>Rhabditina</taxon>
        <taxon>Rhabditomorpha</taxon>
        <taxon>Strongyloidea</taxon>
        <taxon>Metastrongylidae</taxon>
        <taxon>Dictyocaulus</taxon>
    </lineage>
</organism>
<sequence length="96" mass="10761">MFGQQPYPPPLLPPPAYQPEPQANSKSSLTAGNQISFSQQAGQKLSEEKPFNTKKSKNKKDRDQGRKKPSQEESSEAVSPRALRASKSRVNCYYYT</sequence>
<name>A0A0D8XSE5_DICVI</name>
<protein>
    <submittedName>
        <fullName evidence="2">Uncharacterized protein</fullName>
    </submittedName>
</protein>
<evidence type="ECO:0000256" key="1">
    <source>
        <dbReference type="SAM" id="MobiDB-lite"/>
    </source>
</evidence>
<dbReference type="AlphaFoldDB" id="A0A0D8XSE5"/>
<proteinExistence type="predicted"/>
<keyword evidence="3" id="KW-1185">Reference proteome</keyword>
<accession>A0A0D8XSE5</accession>
<evidence type="ECO:0000313" key="2">
    <source>
        <dbReference type="EMBL" id="KJH45291.1"/>
    </source>
</evidence>
<reference evidence="3" key="2">
    <citation type="journal article" date="2016" name="Sci. Rep.">
        <title>Dictyocaulus viviparus genome, variome and transcriptome elucidate lungworm biology and support future intervention.</title>
        <authorList>
            <person name="McNulty S.N."/>
            <person name="Strube C."/>
            <person name="Rosa B.A."/>
            <person name="Martin J.C."/>
            <person name="Tyagi R."/>
            <person name="Choi Y.J."/>
            <person name="Wang Q."/>
            <person name="Hallsworth Pepin K."/>
            <person name="Zhang X."/>
            <person name="Ozersky P."/>
            <person name="Wilson R.K."/>
            <person name="Sternberg P.W."/>
            <person name="Gasser R.B."/>
            <person name="Mitreva M."/>
        </authorList>
    </citation>
    <scope>NUCLEOTIDE SEQUENCE [LARGE SCALE GENOMIC DNA]</scope>
    <source>
        <strain evidence="3">HannoverDv2000</strain>
    </source>
</reference>